<dbReference type="PANTHER" id="PTHR42760:SF133">
    <property type="entry name" value="3-OXOACYL-[ACYL-CARRIER-PROTEIN] REDUCTASE"/>
    <property type="match status" value="1"/>
</dbReference>
<gene>
    <name evidence="5" type="ORF">TWF696_002182</name>
</gene>
<dbReference type="GO" id="GO:0016616">
    <property type="term" value="F:oxidoreductase activity, acting on the CH-OH group of donors, NAD or NADP as acceptor"/>
    <property type="evidence" value="ECO:0007669"/>
    <property type="project" value="TreeGrafter"/>
</dbReference>
<accession>A0AAV9U5Z8</accession>
<evidence type="ECO:0000259" key="4">
    <source>
        <dbReference type="SMART" id="SM00822"/>
    </source>
</evidence>
<dbReference type="SMART" id="SM00822">
    <property type="entry name" value="PKS_KR"/>
    <property type="match status" value="1"/>
</dbReference>
<organism evidence="5 6">
    <name type="scientific">Orbilia brochopaga</name>
    <dbReference type="NCBI Taxonomy" id="3140254"/>
    <lineage>
        <taxon>Eukaryota</taxon>
        <taxon>Fungi</taxon>
        <taxon>Dikarya</taxon>
        <taxon>Ascomycota</taxon>
        <taxon>Pezizomycotina</taxon>
        <taxon>Orbiliomycetes</taxon>
        <taxon>Orbiliales</taxon>
        <taxon>Orbiliaceae</taxon>
        <taxon>Orbilia</taxon>
    </lineage>
</organism>
<reference evidence="5 6" key="1">
    <citation type="submission" date="2019-10" db="EMBL/GenBank/DDBJ databases">
        <authorList>
            <person name="Palmer J.M."/>
        </authorList>
    </citation>
    <scope>NUCLEOTIDE SEQUENCE [LARGE SCALE GENOMIC DNA]</scope>
    <source>
        <strain evidence="5 6">TWF696</strain>
    </source>
</reference>
<proteinExistence type="inferred from homology"/>
<dbReference type="InterPro" id="IPR036291">
    <property type="entry name" value="NAD(P)-bd_dom_sf"/>
</dbReference>
<dbReference type="PANTHER" id="PTHR42760">
    <property type="entry name" value="SHORT-CHAIN DEHYDROGENASES/REDUCTASES FAMILY MEMBER"/>
    <property type="match status" value="1"/>
</dbReference>
<feature type="domain" description="Ketoreductase" evidence="4">
    <location>
        <begin position="9"/>
        <end position="187"/>
    </location>
</feature>
<dbReference type="Proteomes" id="UP001375240">
    <property type="component" value="Unassembled WGS sequence"/>
</dbReference>
<name>A0AAV9U5Z8_9PEZI</name>
<keyword evidence="2" id="KW-0560">Oxidoreductase</keyword>
<keyword evidence="6" id="KW-1185">Reference proteome</keyword>
<dbReference type="PRINTS" id="PR00080">
    <property type="entry name" value="SDRFAMILY"/>
</dbReference>
<evidence type="ECO:0000256" key="1">
    <source>
        <dbReference type="ARBA" id="ARBA00006484"/>
    </source>
</evidence>
<dbReference type="Gene3D" id="3.40.50.720">
    <property type="entry name" value="NAD(P)-binding Rossmann-like Domain"/>
    <property type="match status" value="1"/>
</dbReference>
<dbReference type="AlphaFoldDB" id="A0AAV9U5Z8"/>
<dbReference type="InterPro" id="IPR002347">
    <property type="entry name" value="SDR_fam"/>
</dbReference>
<evidence type="ECO:0000256" key="2">
    <source>
        <dbReference type="ARBA" id="ARBA00023002"/>
    </source>
</evidence>
<evidence type="ECO:0000313" key="6">
    <source>
        <dbReference type="Proteomes" id="UP001375240"/>
    </source>
</evidence>
<dbReference type="GO" id="GO:0006633">
    <property type="term" value="P:fatty acid biosynthetic process"/>
    <property type="evidence" value="ECO:0007669"/>
    <property type="project" value="TreeGrafter"/>
</dbReference>
<evidence type="ECO:0000256" key="3">
    <source>
        <dbReference type="RuleBase" id="RU000363"/>
    </source>
</evidence>
<comment type="caution">
    <text evidence="5">The sequence shown here is derived from an EMBL/GenBank/DDBJ whole genome shotgun (WGS) entry which is preliminary data.</text>
</comment>
<dbReference type="FunFam" id="3.40.50.720:FF:000173">
    <property type="entry name" value="3-oxoacyl-[acyl-carrier protein] reductase"/>
    <property type="match status" value="1"/>
</dbReference>
<sequence length="248" mass="26086">MPMLDLIGRSCLITGGSKGIGLAIATRFASAGANCTLVARNLDPLRDAVSKLPRIKDLKQTHDILSGDVGDLKFWEHAVEAKPDISVLVNAAGQPQVSTLFSTKQGDIERLVGVNLLGAIYGTKAYVKGMMRAREGCIINISSALAATGGRGSAVYAASKSGLDGFAKSMVKEVSRFNIRINNILPGYIETDMTAAMSAAARKEALSKTPLGTFGDVNQVADAAYFLAMNKYITGTNLVIDGGYSVGH</sequence>
<dbReference type="PRINTS" id="PR00081">
    <property type="entry name" value="GDHRDH"/>
</dbReference>
<dbReference type="InterPro" id="IPR057326">
    <property type="entry name" value="KR_dom"/>
</dbReference>
<dbReference type="GO" id="GO:0048038">
    <property type="term" value="F:quinone binding"/>
    <property type="evidence" value="ECO:0007669"/>
    <property type="project" value="TreeGrafter"/>
</dbReference>
<evidence type="ECO:0000313" key="5">
    <source>
        <dbReference type="EMBL" id="KAK6335403.1"/>
    </source>
</evidence>
<dbReference type="SUPFAM" id="SSF51735">
    <property type="entry name" value="NAD(P)-binding Rossmann-fold domains"/>
    <property type="match status" value="1"/>
</dbReference>
<protein>
    <recommendedName>
        <fullName evidence="4">Ketoreductase domain-containing protein</fullName>
    </recommendedName>
</protein>
<comment type="similarity">
    <text evidence="1 3">Belongs to the short-chain dehydrogenases/reductases (SDR) family.</text>
</comment>
<dbReference type="Pfam" id="PF00106">
    <property type="entry name" value="adh_short"/>
    <property type="match status" value="1"/>
</dbReference>
<dbReference type="EMBL" id="JAVHNQ010000012">
    <property type="protein sequence ID" value="KAK6335403.1"/>
    <property type="molecule type" value="Genomic_DNA"/>
</dbReference>